<dbReference type="Proteomes" id="UP000316603">
    <property type="component" value="Unassembled WGS sequence"/>
</dbReference>
<comment type="caution">
    <text evidence="2">The sequence shown here is derived from an EMBL/GenBank/DDBJ whole genome shotgun (WGS) entry which is preliminary data.</text>
</comment>
<dbReference type="EMBL" id="VIWV01000001">
    <property type="protein sequence ID" value="TWF87947.1"/>
    <property type="molecule type" value="Genomic_DNA"/>
</dbReference>
<evidence type="ECO:0000259" key="1">
    <source>
        <dbReference type="Pfam" id="PF22818"/>
    </source>
</evidence>
<dbReference type="InterPro" id="IPR054545">
    <property type="entry name" value="ApeI-like"/>
</dbReference>
<sequence>MTGTVLAVPRPVRAPARDADSGAWTAGFTVAVTGDEPVFAGHYPDFPIFPGVCVMECVRGAAETAPPPDTGGLRLAAVESARFLSAVHPGDELTVDITWSPRGGDTWRCAAKVATGRGPAASVRLRYRQEATPC</sequence>
<keyword evidence="3" id="KW-1185">Reference proteome</keyword>
<reference evidence="2 3" key="1">
    <citation type="submission" date="2019-06" db="EMBL/GenBank/DDBJ databases">
        <title>Sequencing the genomes of 1000 actinobacteria strains.</title>
        <authorList>
            <person name="Klenk H.-P."/>
        </authorList>
    </citation>
    <scope>NUCLEOTIDE SEQUENCE [LARGE SCALE GENOMIC DNA]</scope>
    <source>
        <strain evidence="2 3">DSM 41695</strain>
    </source>
</reference>
<dbReference type="AlphaFoldDB" id="A0A561TLC3"/>
<dbReference type="SUPFAM" id="SSF54637">
    <property type="entry name" value="Thioesterase/thiol ester dehydrase-isomerase"/>
    <property type="match status" value="1"/>
</dbReference>
<accession>A0A561TLC3</accession>
<dbReference type="Gene3D" id="3.10.129.10">
    <property type="entry name" value="Hotdog Thioesterase"/>
    <property type="match status" value="1"/>
</dbReference>
<protein>
    <submittedName>
        <fullName evidence="2">3-hydroxyacyl-[acyl-carrier-protein] dehydratase</fullName>
    </submittedName>
</protein>
<gene>
    <name evidence="2" type="ORF">FHX78_114965</name>
</gene>
<organism evidence="2 3">
    <name type="scientific">Streptomyces capillispiralis</name>
    <dbReference type="NCBI Taxonomy" id="68182"/>
    <lineage>
        <taxon>Bacteria</taxon>
        <taxon>Bacillati</taxon>
        <taxon>Actinomycetota</taxon>
        <taxon>Actinomycetes</taxon>
        <taxon>Kitasatosporales</taxon>
        <taxon>Streptomycetaceae</taxon>
        <taxon>Streptomyces</taxon>
    </lineage>
</organism>
<dbReference type="Pfam" id="PF22818">
    <property type="entry name" value="ApeI-like"/>
    <property type="match status" value="1"/>
</dbReference>
<evidence type="ECO:0000313" key="3">
    <source>
        <dbReference type="Proteomes" id="UP000316603"/>
    </source>
</evidence>
<feature type="domain" description="ApeI dehydratase-like" evidence="1">
    <location>
        <begin position="26"/>
        <end position="105"/>
    </location>
</feature>
<proteinExistence type="predicted"/>
<dbReference type="OrthoDB" id="9787658at2"/>
<name>A0A561TLC3_9ACTN</name>
<dbReference type="InterPro" id="IPR029069">
    <property type="entry name" value="HotDog_dom_sf"/>
</dbReference>
<evidence type="ECO:0000313" key="2">
    <source>
        <dbReference type="EMBL" id="TWF87947.1"/>
    </source>
</evidence>
<dbReference type="RefSeq" id="WP_145869644.1">
    <property type="nucleotide sequence ID" value="NZ_BNCE01000017.1"/>
</dbReference>